<dbReference type="Pfam" id="PF13472">
    <property type="entry name" value="Lipase_GDSL_2"/>
    <property type="match status" value="1"/>
</dbReference>
<evidence type="ECO:0000259" key="1">
    <source>
        <dbReference type="Pfam" id="PF13472"/>
    </source>
</evidence>
<dbReference type="GO" id="GO:0004622">
    <property type="term" value="F:phosphatidylcholine lysophospholipase activity"/>
    <property type="evidence" value="ECO:0007669"/>
    <property type="project" value="TreeGrafter"/>
</dbReference>
<dbReference type="PANTHER" id="PTHR30383:SF5">
    <property type="entry name" value="SGNH HYDROLASE-TYPE ESTERASE DOMAIN-CONTAINING PROTEIN"/>
    <property type="match status" value="1"/>
</dbReference>
<accession>A0A6J4H2J3</accession>
<sequence>MNPKNRHVARTIEALRRSNAMAGSESVLYVALGDSVTAGWLEHGVLDSDAAYPALFRRRLAALFPRAMVSVLNAGLGGENTEGALTRLERDCLRHTPNLVTVCLALNDARSGRDGIPSFQANLTALVRRIRAESTADIVLVTPNTRGDALQEDGTTGDYVRAVRAVARAEDVGLADVHAVYQGWIRAGAAPADLLSNRVSHPTREGHHIFANALIEFFQP</sequence>
<proteinExistence type="predicted"/>
<dbReference type="AlphaFoldDB" id="A0A6J4H2J3"/>
<organism evidence="2">
    <name type="scientific">uncultured Armatimonadetes bacterium</name>
    <dbReference type="NCBI Taxonomy" id="157466"/>
    <lineage>
        <taxon>Bacteria</taxon>
        <taxon>Bacillati</taxon>
        <taxon>Armatimonadota</taxon>
        <taxon>environmental samples</taxon>
    </lineage>
</organism>
<dbReference type="InterPro" id="IPR013830">
    <property type="entry name" value="SGNH_hydro"/>
</dbReference>
<dbReference type="EMBL" id="CADCTO010000001">
    <property type="protein sequence ID" value="CAA9210780.1"/>
    <property type="molecule type" value="Genomic_DNA"/>
</dbReference>
<dbReference type="SUPFAM" id="SSF52266">
    <property type="entry name" value="SGNH hydrolase"/>
    <property type="match status" value="1"/>
</dbReference>
<dbReference type="InterPro" id="IPR036514">
    <property type="entry name" value="SGNH_hydro_sf"/>
</dbReference>
<gene>
    <name evidence="2" type="ORF">AVDCRST_MAG63-1537</name>
</gene>
<dbReference type="InterPro" id="IPR051532">
    <property type="entry name" value="Ester_Hydrolysis_Enzymes"/>
</dbReference>
<name>A0A6J4H2J3_9BACT</name>
<dbReference type="PANTHER" id="PTHR30383">
    <property type="entry name" value="THIOESTERASE 1/PROTEASE 1/LYSOPHOSPHOLIPASE L1"/>
    <property type="match status" value="1"/>
</dbReference>
<evidence type="ECO:0000313" key="2">
    <source>
        <dbReference type="EMBL" id="CAA9210780.1"/>
    </source>
</evidence>
<reference evidence="2" key="1">
    <citation type="submission" date="2020-02" db="EMBL/GenBank/DDBJ databases">
        <authorList>
            <person name="Meier V. D."/>
        </authorList>
    </citation>
    <scope>NUCLEOTIDE SEQUENCE</scope>
    <source>
        <strain evidence="2">AVDCRST_MAG63</strain>
    </source>
</reference>
<feature type="domain" description="SGNH hydrolase-type esterase" evidence="1">
    <location>
        <begin position="31"/>
        <end position="208"/>
    </location>
</feature>
<dbReference type="Gene3D" id="3.40.50.1110">
    <property type="entry name" value="SGNH hydrolase"/>
    <property type="match status" value="1"/>
</dbReference>
<protein>
    <recommendedName>
        <fullName evidence="1">SGNH hydrolase-type esterase domain-containing protein</fullName>
    </recommendedName>
</protein>